<accession>A0A1I0NR45</accession>
<dbReference type="EMBL" id="FOJI01000003">
    <property type="protein sequence ID" value="SEW03944.1"/>
    <property type="molecule type" value="Genomic_DNA"/>
</dbReference>
<organism evidence="2 3">
    <name type="scientific">[Clostridium] fimetarium</name>
    <dbReference type="NCBI Taxonomy" id="99656"/>
    <lineage>
        <taxon>Bacteria</taxon>
        <taxon>Bacillati</taxon>
        <taxon>Bacillota</taxon>
        <taxon>Clostridia</taxon>
        <taxon>Lachnospirales</taxon>
        <taxon>Lachnospiraceae</taxon>
    </lineage>
</organism>
<keyword evidence="1" id="KW-1133">Transmembrane helix</keyword>
<name>A0A1I0NR45_9FIRM</name>
<protein>
    <submittedName>
        <fullName evidence="2">Uncharacterized protein</fullName>
    </submittedName>
</protein>
<reference evidence="2 3" key="1">
    <citation type="submission" date="2016-10" db="EMBL/GenBank/DDBJ databases">
        <authorList>
            <person name="de Groot N.N."/>
        </authorList>
    </citation>
    <scope>NUCLEOTIDE SEQUENCE [LARGE SCALE GENOMIC DNA]</scope>
    <source>
        <strain evidence="2 3">DSM 9179</strain>
    </source>
</reference>
<sequence>MGKMNNRKKQIMVSLSILLVIIIVVVIVVIFKMKKSSDIEGTFVDSKITNETKVVYENKTLENTNSTDYDEYTTISNEETKANMKL</sequence>
<gene>
    <name evidence="2" type="ORF">SAMN05421659_103308</name>
</gene>
<keyword evidence="1" id="KW-0472">Membrane</keyword>
<evidence type="ECO:0000256" key="1">
    <source>
        <dbReference type="SAM" id="Phobius"/>
    </source>
</evidence>
<keyword evidence="3" id="KW-1185">Reference proteome</keyword>
<dbReference type="STRING" id="99656.SAMN05421659_103308"/>
<evidence type="ECO:0000313" key="3">
    <source>
        <dbReference type="Proteomes" id="UP000199701"/>
    </source>
</evidence>
<feature type="transmembrane region" description="Helical" evidence="1">
    <location>
        <begin position="12"/>
        <end position="31"/>
    </location>
</feature>
<evidence type="ECO:0000313" key="2">
    <source>
        <dbReference type="EMBL" id="SEW03944.1"/>
    </source>
</evidence>
<proteinExistence type="predicted"/>
<dbReference type="AlphaFoldDB" id="A0A1I0NR45"/>
<keyword evidence="1" id="KW-0812">Transmembrane</keyword>
<dbReference type="Proteomes" id="UP000199701">
    <property type="component" value="Unassembled WGS sequence"/>
</dbReference>